<dbReference type="InterPro" id="IPR050645">
    <property type="entry name" value="Histidine_acid_phosphatase"/>
</dbReference>
<evidence type="ECO:0000256" key="1">
    <source>
        <dbReference type="ARBA" id="ARBA00005375"/>
    </source>
</evidence>
<dbReference type="CDD" id="cd07061">
    <property type="entry name" value="HP_HAP_like"/>
    <property type="match status" value="1"/>
</dbReference>
<dbReference type="Pfam" id="PF00328">
    <property type="entry name" value="His_Phos_2"/>
    <property type="match status" value="1"/>
</dbReference>
<evidence type="ECO:0000313" key="4">
    <source>
        <dbReference type="EMBL" id="OJD30852.1"/>
    </source>
</evidence>
<dbReference type="InterPro" id="IPR033379">
    <property type="entry name" value="Acid_Pase_AS"/>
</dbReference>
<name>A0A1J9RSJ9_9PEZI</name>
<reference evidence="4 5" key="1">
    <citation type="submission" date="2016-10" db="EMBL/GenBank/DDBJ databases">
        <title>Proteomics and genomics reveal pathogen-plant mechanisms compatible with a hemibiotrophic lifestyle of Diplodia corticola.</title>
        <authorList>
            <person name="Fernandes I."/>
            <person name="De Jonge R."/>
            <person name="Van De Peer Y."/>
            <person name="Devreese B."/>
            <person name="Alves A."/>
            <person name="Esteves A.C."/>
        </authorList>
    </citation>
    <scope>NUCLEOTIDE SEQUENCE [LARGE SCALE GENOMIC DNA]</scope>
    <source>
        <strain evidence="4 5">CBS 112549</strain>
    </source>
</reference>
<dbReference type="AlphaFoldDB" id="A0A1J9RSJ9"/>
<dbReference type="PANTHER" id="PTHR11567">
    <property type="entry name" value="ACID PHOSPHATASE-RELATED"/>
    <property type="match status" value="1"/>
</dbReference>
<organism evidence="4 5">
    <name type="scientific">Diplodia corticola</name>
    <dbReference type="NCBI Taxonomy" id="236234"/>
    <lineage>
        <taxon>Eukaryota</taxon>
        <taxon>Fungi</taxon>
        <taxon>Dikarya</taxon>
        <taxon>Ascomycota</taxon>
        <taxon>Pezizomycotina</taxon>
        <taxon>Dothideomycetes</taxon>
        <taxon>Dothideomycetes incertae sedis</taxon>
        <taxon>Botryosphaeriales</taxon>
        <taxon>Botryosphaeriaceae</taxon>
        <taxon>Diplodia</taxon>
    </lineage>
</organism>
<dbReference type="PROSITE" id="PS00616">
    <property type="entry name" value="HIS_ACID_PHOSPHAT_1"/>
    <property type="match status" value="1"/>
</dbReference>
<dbReference type="EMBL" id="MNUE01000055">
    <property type="protein sequence ID" value="OJD30852.1"/>
    <property type="molecule type" value="Genomic_DNA"/>
</dbReference>
<dbReference type="Proteomes" id="UP000183809">
    <property type="component" value="Unassembled WGS sequence"/>
</dbReference>
<dbReference type="OrthoDB" id="10257284at2759"/>
<dbReference type="GeneID" id="31017590"/>
<comment type="similarity">
    <text evidence="1">Belongs to the histidine acid phosphatase family.</text>
</comment>
<dbReference type="InterPro" id="IPR029033">
    <property type="entry name" value="His_PPase_superfam"/>
</dbReference>
<evidence type="ECO:0000256" key="3">
    <source>
        <dbReference type="ARBA" id="ARBA00022801"/>
    </source>
</evidence>
<dbReference type="STRING" id="236234.A0A1J9RSJ9"/>
<proteinExistence type="inferred from homology"/>
<dbReference type="EC" id="3.1.3.8" evidence="2"/>
<dbReference type="SUPFAM" id="SSF53254">
    <property type="entry name" value="Phosphoglycerate mutase-like"/>
    <property type="match status" value="1"/>
</dbReference>
<dbReference type="PANTHER" id="PTHR11567:SF110">
    <property type="entry name" value="2-PHOSPHOXYLOSE PHOSPHATASE 1"/>
    <property type="match status" value="1"/>
</dbReference>
<sequence>MTTLTTRPPYSQEEIAQLYPKDLQLQLVQVLLRHGERSPVSPRFRNAGLPPHWPYCNAARRLTSVIMSTKDSSQWDELRWRRRLETFGVDDGPVIASGPKGEFDAICQPGELTDKGRETTLALGQRLRHLYVDQLGFMPRLISDADMVYLRATPIPRALESVQQAFWGFYPLSARTADFPPPTIITRSPADETLYPNDGNCRRFAQLSRAFAQRAADRWNDTADMDYLNKKISKWMPENSKRIAVDSHPRLSGIMDTVNGTLAHDERVRLPSEFYDPKLREIIDKAVVEEWFAGYWESEEYRTLGIGGLMGDVVSRMTGNVEQSGWDGVVEVGGEDGALGKGRGGEKSIKLALSGCHDTTLAAVLSSLGAFENEHWPPFTSHIAIELFRKQTRGVVPPGGTSALGNSRRLSEKPQGWFASLFGSTQDVQHSDAPRPEGIARKKMEELTAQQKESMNDYYVRVRYNDRIMQVPGCKPAGKHLEGDTSFCTLEAFKSIVDRFTPESWKGGCASNLGQPAFPAKPEPAGYEG</sequence>
<evidence type="ECO:0000313" key="5">
    <source>
        <dbReference type="Proteomes" id="UP000183809"/>
    </source>
</evidence>
<evidence type="ECO:0000256" key="2">
    <source>
        <dbReference type="ARBA" id="ARBA00012632"/>
    </source>
</evidence>
<keyword evidence="3" id="KW-0378">Hydrolase</keyword>
<dbReference type="GO" id="GO:0016158">
    <property type="term" value="F:inositol hexakisphosphate 3-phosphatase activity"/>
    <property type="evidence" value="ECO:0007669"/>
    <property type="project" value="UniProtKB-EC"/>
</dbReference>
<comment type="caution">
    <text evidence="4">The sequence shown here is derived from an EMBL/GenBank/DDBJ whole genome shotgun (WGS) entry which is preliminary data.</text>
</comment>
<gene>
    <name evidence="4" type="ORF">BKCO1_5500038</name>
</gene>
<protein>
    <recommendedName>
        <fullName evidence="2">3-phytase</fullName>
        <ecNumber evidence="2">3.1.3.8</ecNumber>
    </recommendedName>
</protein>
<accession>A0A1J9RSJ9</accession>
<keyword evidence="5" id="KW-1185">Reference proteome</keyword>
<dbReference type="InterPro" id="IPR000560">
    <property type="entry name" value="His_Pase_clade-2"/>
</dbReference>
<dbReference type="RefSeq" id="XP_020127112.1">
    <property type="nucleotide sequence ID" value="XM_020277329.1"/>
</dbReference>
<dbReference type="Gene3D" id="3.40.50.1240">
    <property type="entry name" value="Phosphoglycerate mutase-like"/>
    <property type="match status" value="1"/>
</dbReference>